<evidence type="ECO:0000313" key="8">
    <source>
        <dbReference type="Proteomes" id="UP000613160"/>
    </source>
</evidence>
<feature type="domain" description="Peptidoglycan binding-like" evidence="3">
    <location>
        <begin position="111"/>
        <end position="142"/>
    </location>
</feature>
<dbReference type="InterPro" id="IPR041079">
    <property type="entry name" value="Neuraminidase-like"/>
</dbReference>
<dbReference type="SUPFAM" id="SSF47090">
    <property type="entry name" value="PGBD-like"/>
    <property type="match status" value="2"/>
</dbReference>
<dbReference type="Pfam" id="PF03538">
    <property type="entry name" value="VRP1"/>
    <property type="match status" value="1"/>
</dbReference>
<keyword evidence="8" id="KW-1185">Reference proteome</keyword>
<dbReference type="Proteomes" id="UP000613160">
    <property type="component" value="Unassembled WGS sequence"/>
</dbReference>
<keyword evidence="1" id="KW-0843">Virulence</keyword>
<reference evidence="7" key="2">
    <citation type="submission" date="2020-09" db="EMBL/GenBank/DDBJ databases">
        <authorList>
            <person name="Sun Q."/>
            <person name="Zhou Y."/>
        </authorList>
    </citation>
    <scope>NUCLEOTIDE SEQUENCE</scope>
    <source>
        <strain evidence="7">CGMCC 1.15493</strain>
    </source>
</reference>
<dbReference type="InterPro" id="IPR046839">
    <property type="entry name" value="ABC_toxin_N"/>
</dbReference>
<comment type="caution">
    <text evidence="7">The sequence shown here is derived from an EMBL/GenBank/DDBJ whole genome shotgun (WGS) entry which is preliminary data.</text>
</comment>
<evidence type="ECO:0000259" key="3">
    <source>
        <dbReference type="Pfam" id="PF01471"/>
    </source>
</evidence>
<evidence type="ECO:0000259" key="6">
    <source>
        <dbReference type="Pfam" id="PF20220"/>
    </source>
</evidence>
<feature type="domain" description="Neuraminidase-like" evidence="5">
    <location>
        <begin position="1836"/>
        <end position="1959"/>
    </location>
</feature>
<feature type="domain" description="ABC toxin N-terminal" evidence="6">
    <location>
        <begin position="1663"/>
        <end position="1805"/>
    </location>
</feature>
<reference evidence="7" key="1">
    <citation type="journal article" date="2014" name="Int. J. Syst. Evol. Microbiol.">
        <title>Complete genome sequence of Corynebacterium casei LMG S-19264T (=DSM 44701T), isolated from a smear-ripened cheese.</title>
        <authorList>
            <consortium name="US DOE Joint Genome Institute (JGI-PGF)"/>
            <person name="Walter F."/>
            <person name="Albersmeier A."/>
            <person name="Kalinowski J."/>
            <person name="Ruckert C."/>
        </authorList>
    </citation>
    <scope>NUCLEOTIDE SEQUENCE</scope>
    <source>
        <strain evidence="7">CGMCC 1.15493</strain>
    </source>
</reference>
<gene>
    <name evidence="7" type="ORF">GCM10011335_23290</name>
</gene>
<evidence type="ECO:0008006" key="9">
    <source>
        <dbReference type="Google" id="ProtNLM"/>
    </source>
</evidence>
<feature type="domain" description="Tc toxin complex TcA C-terminal TcB-binding" evidence="4">
    <location>
        <begin position="2741"/>
        <end position="3023"/>
    </location>
</feature>
<dbReference type="InterPro" id="IPR036366">
    <property type="entry name" value="PGBDSf"/>
</dbReference>
<dbReference type="Pfam" id="PF20220">
    <property type="entry name" value="ABC_toxin_N"/>
    <property type="match status" value="1"/>
</dbReference>
<feature type="coiled-coil region" evidence="2">
    <location>
        <begin position="2741"/>
        <end position="2768"/>
    </location>
</feature>
<dbReference type="Pfam" id="PF18413">
    <property type="entry name" value="Neuraminidase"/>
    <property type="match status" value="1"/>
</dbReference>
<sequence>MRTISATFNPASRRNVKALHEALLYLGVDRQLDTADAALGPQTAAAVAQLLGGSRNRATIGAQEAETLNRLVLRKRLEQPAEVAAVHSKLDLAAKKGFLKTSVAKDEITRRTLGPTSREALIEFQRRYRLKPTGEMDPATDEKLLSLATSIIGSKPQPKAQLKIRRPETLARVVNYLRLNMTGVRIGELQKGLAWLGHSITAEEHRAGRFGRTTRDAVAAFQRTAGLPITGAVDGPTSRALNARLAIDAPQVATGKQARVRGSVRDETWRGVGGVRLRLRTLGTGKLLAERTTFRDGFFDLVYDPVAARSAAGVHLVLERLDAAGAVADSRTVYNAGHVAWTNFTEGEDRYAGPSTFEQIRAALVPVLAELKLNPEAMEESQRRRDFSFAARSTKMPADVLWKYAAAHRVARAIGDPAIGADLIFGFFLLDLPTELPGDPFPDQPEDWDETIAVLVPRLALGIGLLPDAVRDEAVRIAVKRNIVPRSLLPQIDALATRLAERRVDLTLSAPLLVGDGSLGAVLGRAAIGGDAARRVARTFSTMGGLSDAFWSALPDEGIAAPDAERLRRTVDVAAIARNHPPMMDALTRRNAIDAPRALAKMSRADWSALIDAEGIEPPPFADATDDSERADMYAASLHEQAQRLFPDVALVAEIRRRGPVNAIDTVAKVLDDHPTLDLASDNLTRFNAEVGEPLDADGLATARALQRVRRIAPSAEMGAALVEARLLGATEVVRAGETNVVNALSARGVAIADARHVMRRAESRHAGIVAKIAQFRFDFQKNNPAVIPSFLYSEAEIEEFRTEVPDIETLFGTLDYCDCPAALSLYSPAAYLADLLRFLSTKPARQPGTTVLDVLTSRRPEIVNIKLNQPNTEVPVPTIDLINEILEHAVPPVDLAFDLQTTRPAEELAAAPEHTREAAYDVLRAAQTPIHASLNLWQARTRAFLALAGAPRHEIMATLASGRGTAAQAPQEAEIAAEQFGIAARDLDRIAPAVAADSVALQTALWAFDAGAGSVPVSLFMQRAGLDYGGVLALLDAAAVNGVEPRARISRPFDDCDVDRQTIVDLRPATLDLMHRFLRLQRHTVWQTWELDLLVRHPAVGAGRIDRAAVAALSSIRRLQDRFNVGVEDVLAFFGPLNTESRRTPNGDRTPVPPLYERVFLNPLVKRPVPASLVPPFAGGALAAARPDLLAPLQVGEEDLLRLEEATDGTLSEASLGTLYRWARFARLRGATVSDTMTIRALAGWPAAFATPAALEAALDTFDALGRPATELQYLLEDRPQSHLAPREETVTAGLTVLIGRLAEIRAASTPGGGDTLRDVLAARLARRPDLSEADRTLTLDLVDGAWSGTEAERTALVERVFAPFAVIAGLVALLVPTAFDPAAELDAAAEAAVDTRRRAVLAALAAAEANDAVTQWTAERFGLAPAVARLLLERLPAGGGTAMAVLLDPALGEADPISAATLPEAFHLSERLHKIGLFLKPHDLEADTVAWLIDHGAVHGILSPADLPVGAAPAAPLLPAWRAFAALIGLRDAFPAPEGVSVFAILERTRDPAASAMDVDALIALLTQREGGDIAALRPLLGISHGANVADRGYAQPAMLVRLATALSLLRRLGMPIEILAAFARRETEAEEAELSRRAQAAAQARFDPSAWLERLRGVEDSLREKRRDVLVAFLIDRSQRTEPPAEVVLGATVPNIRYFRNAADVTRYHLIDVEMSACQPSSRIRQAISAVQMFVQRCFLNREQQFVSIPDVDPDLQNNWAQWEWRKSYRIWEANRKVLFYPENWIEPELRDDKTPFFRELESDVLQNDLTAEQAEGAVRKYLEKLRDVADVEVTGVYYELPSPYTRLHVVARNRSAPHTHYYRYFDFDYDYWSPWERLDVDIVGQHAIPVVYNRRLHIFWLEIAEKPERVVKNPPAQMNTKSTRNPEPAKVLEVKLCWTAKAKDGWSARRTSSQPLIHPWTRPHSSYHLRPRYKPADNSLWLDVFLSTSREFNDRTFLEQAGDAYSFSYRTRTRFNQSFRPWHSSSFVFDGAVKAVHLRPLYASYYYPDTDTTGLTSSWAYVRDNFGEDGRAIQPLSPAQRMPSAPRPLGMHHVYNRLGNNDAQEANAATLNISTSYYDTLSLLQAARAPFEVVAPILAGARPSMIYQDKARSFFVKAEWRDIYDGYTLNPQQPVYTFYPFTHPYADLFVRELNRLGIDGFLNREIQTRPETFYPPNTFNFGSYAPIAPHGPAPAAARDVVDFSFAGAYSIYNWELFFHIPFYLAIRLAENQKFDDAFRFFHKIFDPRSTDPLPSPQRYWITKPFFDHTAEDYRKQRVENLVQHVDEFSEAITAWANSPFNPHLVARYRPVAYQRAVVMRYLDTLIAQADQRYRQDTFEAIDEAALLYLLAAEIMGDPPIRVPALPRTDKSYAELAADGALDLLGNQDVLAGVDAVVGPAAGGQLPPVAQPPPIGDVILPYFCLPPNDRLTKYWETIGERLFNIRHCRTIGGVERVLALFAPPIDPALLVKAAAAGIDISTVAGAGSAPGTPYRFDTMVRLARQMTGEVQRLGERLLGALEKRDAEELSVIRATAVVTIQSLRREVLDLRMKEAAQEIVALEAGRAVAAERERFYRDRERMLGSETAALDLGWTSLGFEAAIAVGYTLAGGLALIPDFLLGGSGFGGSPHVVSNIFSGQKVSSSAENAVKTLSSYARALEKTASQMKVKAELQRRTEDWDNQATLAGLEATAIDARIVQAEIAKALAERERDKLEDELEAYALEETYLKTKYSQAALYSWMIGDVSDVYFQAYALACDVARQAEKTFRRELGDPSAAFVGYGHWDSLRKGLGAGERLMGEINRMEAAYHERNRREFELTKHVSLAEVAPAALLALRFTGGCTVDLPEWLFDMDFPQHYFRRLKSVSLTIPAVVGPYATVNCMLTLVASRIRVSTQVGGQYEMQPNDTRFTSEPALVQSIATSRGQDDAGLFQLSFDDPRLLPFEGAGAISTWRLSLPPENNRFDLSSVSDVVMHLRYTAREGSTTLAAAARDAVDAILPKSGAALFSARRDFPDAFYRLAHPNPGAENELVLNLVRQRFPFTVRDRPVVALSLDLFVIGQDGADYVARVAAPGEAAGVDVPVIADAVFGDVPHGRRDLPARPDGIGPWRLALRRDDAADFLGLSEDELTDVLILVAYELG</sequence>
<accession>A0A917DB19</accession>
<dbReference type="Gene3D" id="1.10.101.10">
    <property type="entry name" value="PGBD-like superfamily/PGBD"/>
    <property type="match status" value="1"/>
</dbReference>
<keyword evidence="2" id="KW-0175">Coiled coil</keyword>
<evidence type="ECO:0000259" key="4">
    <source>
        <dbReference type="Pfam" id="PF18276"/>
    </source>
</evidence>
<protein>
    <recommendedName>
        <fullName evidence="9">Peptidoglycan binding-like domain-containing protein</fullName>
    </recommendedName>
</protein>
<dbReference type="RefSeq" id="WP_188850754.1">
    <property type="nucleotide sequence ID" value="NZ_BMJJ01000004.1"/>
</dbReference>
<dbReference type="InterPro" id="IPR002477">
    <property type="entry name" value="Peptidoglycan-bd-like"/>
</dbReference>
<dbReference type="InterPro" id="IPR040840">
    <property type="entry name" value="TcA_TcB_BD"/>
</dbReference>
<dbReference type="Pfam" id="PF01471">
    <property type="entry name" value="PG_binding_1"/>
    <property type="match status" value="2"/>
</dbReference>
<evidence type="ECO:0000313" key="7">
    <source>
        <dbReference type="EMBL" id="GGD19695.1"/>
    </source>
</evidence>
<evidence type="ECO:0000256" key="2">
    <source>
        <dbReference type="SAM" id="Coils"/>
    </source>
</evidence>
<organism evidence="7 8">
    <name type="scientific">Aureimonas glaciei</name>
    <dbReference type="NCBI Taxonomy" id="1776957"/>
    <lineage>
        <taxon>Bacteria</taxon>
        <taxon>Pseudomonadati</taxon>
        <taxon>Pseudomonadota</taxon>
        <taxon>Alphaproteobacteria</taxon>
        <taxon>Hyphomicrobiales</taxon>
        <taxon>Aurantimonadaceae</taxon>
        <taxon>Aureimonas</taxon>
    </lineage>
</organism>
<name>A0A917DB19_9HYPH</name>
<dbReference type="Pfam" id="PF18276">
    <property type="entry name" value="TcA_TcB_BD"/>
    <property type="match status" value="1"/>
</dbReference>
<dbReference type="InterPro" id="IPR036365">
    <property type="entry name" value="PGBD-like_sf"/>
</dbReference>
<feature type="domain" description="Peptidoglycan binding-like" evidence="3">
    <location>
        <begin position="184"/>
        <end position="241"/>
    </location>
</feature>
<evidence type="ECO:0000256" key="1">
    <source>
        <dbReference type="ARBA" id="ARBA00023026"/>
    </source>
</evidence>
<evidence type="ECO:0000259" key="5">
    <source>
        <dbReference type="Pfam" id="PF18413"/>
    </source>
</evidence>
<dbReference type="InterPro" id="IPR018003">
    <property type="entry name" value="Insecticidal_toxin/plasmid_vir"/>
</dbReference>
<dbReference type="EMBL" id="BMJJ01000004">
    <property type="protein sequence ID" value="GGD19695.1"/>
    <property type="molecule type" value="Genomic_DNA"/>
</dbReference>
<proteinExistence type="predicted"/>